<feature type="non-terminal residue" evidence="2">
    <location>
        <position position="1"/>
    </location>
</feature>
<dbReference type="Proteomes" id="UP000074382">
    <property type="component" value="Unassembled WGS sequence"/>
</dbReference>
<dbReference type="InterPro" id="IPR029000">
    <property type="entry name" value="Cyclophilin-like_dom_sf"/>
</dbReference>
<evidence type="ECO:0000313" key="2">
    <source>
        <dbReference type="EMBL" id="KUP97448.1"/>
    </source>
</evidence>
<dbReference type="RefSeq" id="WP_198156395.1">
    <property type="nucleotide sequence ID" value="NZ_KQ950182.1"/>
</dbReference>
<dbReference type="EMBL" id="LGEM01000026">
    <property type="protein sequence ID" value="KUP97448.1"/>
    <property type="molecule type" value="Genomic_DNA"/>
</dbReference>
<organism evidence="2 3">
    <name type="scientific">Thermobifida cellulosilytica TB100</name>
    <dbReference type="NCBI Taxonomy" id="665004"/>
    <lineage>
        <taxon>Bacteria</taxon>
        <taxon>Bacillati</taxon>
        <taxon>Actinomycetota</taxon>
        <taxon>Actinomycetes</taxon>
        <taxon>Streptosporangiales</taxon>
        <taxon>Nocardiopsidaceae</taxon>
        <taxon>Thermobifida</taxon>
    </lineage>
</organism>
<reference evidence="3" key="1">
    <citation type="journal article" date="2017" name="Acta Aliment.">
        <title>Plant polysaccharide degrading enzyme system of Thermpbifida cellulosilytica TB100 revealed by de novo genome project data.</title>
        <authorList>
            <person name="Toth A."/>
            <person name="Baka E."/>
            <person name="Luzics S."/>
            <person name="Bata-Vidacs I."/>
            <person name="Nagy I."/>
            <person name="Balint B."/>
            <person name="Herceg R."/>
            <person name="Olasz F."/>
            <person name="Wilk T."/>
            <person name="Nagy T."/>
            <person name="Kriszt B."/>
            <person name="Nagy I."/>
            <person name="Kukolya J."/>
        </authorList>
    </citation>
    <scope>NUCLEOTIDE SEQUENCE [LARGE SCALE GENOMIC DNA]</scope>
    <source>
        <strain evidence="3">TB100</strain>
    </source>
</reference>
<proteinExistence type="predicted"/>
<dbReference type="Gene3D" id="2.40.100.10">
    <property type="entry name" value="Cyclophilin-like"/>
    <property type="match status" value="1"/>
</dbReference>
<dbReference type="SUPFAM" id="SSF50891">
    <property type="entry name" value="Cyclophilin-like"/>
    <property type="match status" value="1"/>
</dbReference>
<accession>A0A147KJH9</accession>
<dbReference type="AlphaFoldDB" id="A0A147KJH9"/>
<dbReference type="InterPro" id="IPR002130">
    <property type="entry name" value="Cyclophilin-type_PPIase_dom"/>
</dbReference>
<protein>
    <submittedName>
        <fullName evidence="2">Cyclophilin</fullName>
    </submittedName>
</protein>
<keyword evidence="3" id="KW-1185">Reference proteome</keyword>
<evidence type="ECO:0000259" key="1">
    <source>
        <dbReference type="Pfam" id="PF00160"/>
    </source>
</evidence>
<dbReference type="PATRIC" id="fig|665004.4.peg.2510"/>
<gene>
    <name evidence="2" type="ORF">AC529_06940</name>
</gene>
<name>A0A147KJH9_THECS</name>
<feature type="domain" description="PPIase cyclophilin-type" evidence="1">
    <location>
        <begin position="1"/>
        <end position="42"/>
    </location>
</feature>
<evidence type="ECO:0000313" key="3">
    <source>
        <dbReference type="Proteomes" id="UP000074382"/>
    </source>
</evidence>
<dbReference type="GO" id="GO:0003755">
    <property type="term" value="F:peptidyl-prolyl cis-trans isomerase activity"/>
    <property type="evidence" value="ECO:0007669"/>
    <property type="project" value="InterPro"/>
</dbReference>
<dbReference type="Pfam" id="PF00160">
    <property type="entry name" value="Pro_isomerase"/>
    <property type="match status" value="1"/>
</dbReference>
<sequence length="48" mass="5018">GKHTIFGEVADSASLDVAVQISQVPTDGADRPVEDVVLESVTIHRSGD</sequence>
<comment type="caution">
    <text evidence="2">The sequence shown here is derived from an EMBL/GenBank/DDBJ whole genome shotgun (WGS) entry which is preliminary data.</text>
</comment>